<dbReference type="GO" id="GO:0003676">
    <property type="term" value="F:nucleic acid binding"/>
    <property type="evidence" value="ECO:0007669"/>
    <property type="project" value="InterPro"/>
</dbReference>
<proteinExistence type="predicted"/>
<comment type="caution">
    <text evidence="3">The sequence shown here is derived from an EMBL/GenBank/DDBJ whole genome shotgun (WGS) entry which is preliminary data.</text>
</comment>
<feature type="domain" description="CCHC-type" evidence="2">
    <location>
        <begin position="30"/>
        <end position="43"/>
    </location>
</feature>
<keyword evidence="1" id="KW-0862">Zinc</keyword>
<accession>A0A8S0Q4L6</accession>
<name>A0A8S0Q4L6_OLEEU</name>
<keyword evidence="1" id="KW-0863">Zinc-finger</keyword>
<reference evidence="3 4" key="1">
    <citation type="submission" date="2019-12" db="EMBL/GenBank/DDBJ databases">
        <authorList>
            <person name="Alioto T."/>
            <person name="Alioto T."/>
            <person name="Gomez Garrido J."/>
        </authorList>
    </citation>
    <scope>NUCLEOTIDE SEQUENCE [LARGE SCALE GENOMIC DNA]</scope>
</reference>
<keyword evidence="1" id="KW-0479">Metal-binding</keyword>
<dbReference type="EMBL" id="CACTIH010000597">
    <property type="protein sequence ID" value="CAA2961711.1"/>
    <property type="molecule type" value="Genomic_DNA"/>
</dbReference>
<keyword evidence="4" id="KW-1185">Reference proteome</keyword>
<organism evidence="3 4">
    <name type="scientific">Olea europaea subsp. europaea</name>
    <dbReference type="NCBI Taxonomy" id="158383"/>
    <lineage>
        <taxon>Eukaryota</taxon>
        <taxon>Viridiplantae</taxon>
        <taxon>Streptophyta</taxon>
        <taxon>Embryophyta</taxon>
        <taxon>Tracheophyta</taxon>
        <taxon>Spermatophyta</taxon>
        <taxon>Magnoliopsida</taxon>
        <taxon>eudicotyledons</taxon>
        <taxon>Gunneridae</taxon>
        <taxon>Pentapetalae</taxon>
        <taxon>asterids</taxon>
        <taxon>lamiids</taxon>
        <taxon>Lamiales</taxon>
        <taxon>Oleaceae</taxon>
        <taxon>Oleeae</taxon>
        <taxon>Olea</taxon>
    </lineage>
</organism>
<dbReference type="SUPFAM" id="SSF57756">
    <property type="entry name" value="Retrovirus zinc finger-like domains"/>
    <property type="match status" value="1"/>
</dbReference>
<dbReference type="OrthoDB" id="10568988at2759"/>
<dbReference type="Gramene" id="OE9A099675T1">
    <property type="protein sequence ID" value="OE9A099675C1"/>
    <property type="gene ID" value="OE9A099675"/>
</dbReference>
<dbReference type="InterPro" id="IPR001878">
    <property type="entry name" value="Znf_CCHC"/>
</dbReference>
<protein>
    <submittedName>
        <fullName evidence="3">---NA</fullName>
    </submittedName>
</protein>
<dbReference type="InterPro" id="IPR036875">
    <property type="entry name" value="Znf_CCHC_sf"/>
</dbReference>
<dbReference type="AlphaFoldDB" id="A0A8S0Q4L6"/>
<dbReference type="SMART" id="SM00343">
    <property type="entry name" value="ZnF_C2HC"/>
    <property type="match status" value="1"/>
</dbReference>
<dbReference type="PROSITE" id="PS50158">
    <property type="entry name" value="ZF_CCHC"/>
    <property type="match status" value="1"/>
</dbReference>
<sequence>MIYVSRAHDSMDNFIRHRDGGALPRTIMGCLRCGQMGHYVIECTAKMLFVKEDNEERSTGEERHEHIQFAEVKRARDAVFDFGTHDYALFAEVGSSVSSQGQQGRCSGRTRSSFSSTDLQISAVIEVSCCEDSEVYECG</sequence>
<evidence type="ECO:0000256" key="1">
    <source>
        <dbReference type="PROSITE-ProRule" id="PRU00047"/>
    </source>
</evidence>
<dbReference type="GO" id="GO:0008270">
    <property type="term" value="F:zinc ion binding"/>
    <property type="evidence" value="ECO:0007669"/>
    <property type="project" value="UniProtKB-KW"/>
</dbReference>
<evidence type="ECO:0000259" key="2">
    <source>
        <dbReference type="PROSITE" id="PS50158"/>
    </source>
</evidence>
<gene>
    <name evidence="3" type="ORF">OLEA9_A099675</name>
</gene>
<dbReference type="Proteomes" id="UP000594638">
    <property type="component" value="Unassembled WGS sequence"/>
</dbReference>
<evidence type="ECO:0000313" key="4">
    <source>
        <dbReference type="Proteomes" id="UP000594638"/>
    </source>
</evidence>
<evidence type="ECO:0000313" key="3">
    <source>
        <dbReference type="EMBL" id="CAA2961711.1"/>
    </source>
</evidence>